<dbReference type="Proteomes" id="UP000468717">
    <property type="component" value="Unassembled WGS sequence"/>
</dbReference>
<evidence type="ECO:0000313" key="2">
    <source>
        <dbReference type="EMBL" id="KAB8066787.1"/>
    </source>
</evidence>
<keyword evidence="3" id="KW-1185">Reference proteome</keyword>
<feature type="transmembrane region" description="Helical" evidence="1">
    <location>
        <begin position="7"/>
        <end position="30"/>
    </location>
</feature>
<evidence type="ECO:0000313" key="3">
    <source>
        <dbReference type="Proteomes" id="UP000468717"/>
    </source>
</evidence>
<dbReference type="EMBL" id="WFLI01000001">
    <property type="protein sequence ID" value="KAB8066787.1"/>
    <property type="molecule type" value="Genomic_DNA"/>
</dbReference>
<dbReference type="AlphaFoldDB" id="A0A6I1IHL6"/>
<sequence length="102" mass="11128">MSEALRLRCVFAFLMSLVMTLLMSAWVTWLNIGLQADFLPRWRHAFFAAWPVAFCAVMLFAPRVQQISRTIVARTTRPAPACPVCSPGAPAGTGAAACSCPR</sequence>
<protein>
    <submittedName>
        <fullName evidence="2">DUF2798 domain-containing protein</fullName>
    </submittedName>
</protein>
<reference evidence="2 3" key="1">
    <citation type="submission" date="2019-10" db="EMBL/GenBank/DDBJ databases">
        <title>Three novel species isolated from a subtropical stream in China.</title>
        <authorList>
            <person name="Lu H."/>
        </authorList>
    </citation>
    <scope>NUCLEOTIDE SEQUENCE [LARGE SCALE GENOMIC DNA]</scope>
    <source>
        <strain evidence="2 3">FT13W</strain>
    </source>
</reference>
<keyword evidence="1" id="KW-1133">Transmembrane helix</keyword>
<dbReference type="Pfam" id="PF11391">
    <property type="entry name" value="DUF2798"/>
    <property type="match status" value="1"/>
</dbReference>
<proteinExistence type="predicted"/>
<name>A0A6I1IHL6_9BURK</name>
<organism evidence="2 3">
    <name type="scientific">Janthinobacterium violaceinigrum</name>
    <dbReference type="NCBI Taxonomy" id="2654252"/>
    <lineage>
        <taxon>Bacteria</taxon>
        <taxon>Pseudomonadati</taxon>
        <taxon>Pseudomonadota</taxon>
        <taxon>Betaproteobacteria</taxon>
        <taxon>Burkholderiales</taxon>
        <taxon>Oxalobacteraceae</taxon>
        <taxon>Janthinobacterium</taxon>
    </lineage>
</organism>
<dbReference type="InterPro" id="IPR021529">
    <property type="entry name" value="DUF2798"/>
</dbReference>
<accession>A0A6I1IHL6</accession>
<keyword evidence="1" id="KW-0472">Membrane</keyword>
<feature type="transmembrane region" description="Helical" evidence="1">
    <location>
        <begin position="42"/>
        <end position="61"/>
    </location>
</feature>
<comment type="caution">
    <text evidence="2">The sequence shown here is derived from an EMBL/GenBank/DDBJ whole genome shotgun (WGS) entry which is preliminary data.</text>
</comment>
<dbReference type="RefSeq" id="WP_152280864.1">
    <property type="nucleotide sequence ID" value="NZ_WFLI01000001.1"/>
</dbReference>
<gene>
    <name evidence="2" type="ORF">GCN75_00510</name>
</gene>
<keyword evidence="1" id="KW-0812">Transmembrane</keyword>
<evidence type="ECO:0000256" key="1">
    <source>
        <dbReference type="SAM" id="Phobius"/>
    </source>
</evidence>